<feature type="region of interest" description="Disordered" evidence="2">
    <location>
        <begin position="30"/>
        <end position="62"/>
    </location>
</feature>
<dbReference type="PANTHER" id="PTHR10005">
    <property type="entry name" value="SKI ONCOGENE-RELATED"/>
    <property type="match status" value="1"/>
</dbReference>
<feature type="domain" description="c-SKI SMAD4-binding" evidence="3">
    <location>
        <begin position="176"/>
        <end position="274"/>
    </location>
</feature>
<dbReference type="GO" id="GO:0000122">
    <property type="term" value="P:negative regulation of transcription by RNA polymerase II"/>
    <property type="evidence" value="ECO:0007669"/>
    <property type="project" value="TreeGrafter"/>
</dbReference>
<dbReference type="SUPFAM" id="SSF46955">
    <property type="entry name" value="Putative DNA-binding domain"/>
    <property type="match status" value="1"/>
</dbReference>
<gene>
    <name evidence="4" type="ORF">T265_00263</name>
</gene>
<evidence type="ECO:0000313" key="4">
    <source>
        <dbReference type="EMBL" id="KER34091.1"/>
    </source>
</evidence>
<dbReference type="GO" id="GO:0005667">
    <property type="term" value="C:transcription regulator complex"/>
    <property type="evidence" value="ECO:0007669"/>
    <property type="project" value="TreeGrafter"/>
</dbReference>
<dbReference type="GO" id="GO:0030514">
    <property type="term" value="P:negative regulation of BMP signaling pathway"/>
    <property type="evidence" value="ECO:0007669"/>
    <property type="project" value="TreeGrafter"/>
</dbReference>
<evidence type="ECO:0000313" key="5">
    <source>
        <dbReference type="Proteomes" id="UP000054324"/>
    </source>
</evidence>
<dbReference type="SMART" id="SM01046">
    <property type="entry name" value="c-SKI_SMAD_bind"/>
    <property type="match status" value="1"/>
</dbReference>
<dbReference type="CTD" id="20314451"/>
<comment type="similarity">
    <text evidence="1">Belongs to the SKI family.</text>
</comment>
<dbReference type="InterPro" id="IPR014890">
    <property type="entry name" value="c-SKI_SMAD4-bd_dom"/>
</dbReference>
<dbReference type="Gene3D" id="3.10.390.10">
    <property type="entry name" value="SAND domain-like"/>
    <property type="match status" value="1"/>
</dbReference>
<dbReference type="Gene3D" id="3.10.260.20">
    <property type="entry name" value="Ski"/>
    <property type="match status" value="1"/>
</dbReference>
<dbReference type="KEGG" id="ovi:T265_00263"/>
<dbReference type="GO" id="GO:0046332">
    <property type="term" value="F:SMAD binding"/>
    <property type="evidence" value="ECO:0007669"/>
    <property type="project" value="InterPro"/>
</dbReference>
<dbReference type="GO" id="GO:0000981">
    <property type="term" value="F:DNA-binding transcription factor activity, RNA polymerase II-specific"/>
    <property type="evidence" value="ECO:0007669"/>
    <property type="project" value="TreeGrafter"/>
</dbReference>
<dbReference type="InterPro" id="IPR003380">
    <property type="entry name" value="SKI/SNO/DAC"/>
</dbReference>
<dbReference type="GO" id="GO:0000978">
    <property type="term" value="F:RNA polymerase II cis-regulatory region sequence-specific DNA binding"/>
    <property type="evidence" value="ECO:0007669"/>
    <property type="project" value="TreeGrafter"/>
</dbReference>
<proteinExistence type="inferred from homology"/>
<evidence type="ECO:0000256" key="2">
    <source>
        <dbReference type="SAM" id="MobiDB-lite"/>
    </source>
</evidence>
<protein>
    <recommendedName>
        <fullName evidence="3">c-SKI SMAD4-binding domain-containing protein</fullName>
    </recommendedName>
</protein>
<dbReference type="Pfam" id="PF02437">
    <property type="entry name" value="Ski_Sno_DHD"/>
    <property type="match status" value="1"/>
</dbReference>
<feature type="compositionally biased region" description="Basic and acidic residues" evidence="2">
    <location>
        <begin position="471"/>
        <end position="481"/>
    </location>
</feature>
<dbReference type="InterPro" id="IPR023216">
    <property type="entry name" value="Tscrpt_reg_SKI_SnoN"/>
</dbReference>
<accession>A0A075A402</accession>
<dbReference type="GeneID" id="20314451"/>
<sequence>MTNPSEQAFISHSTADWPLDFSSSTGKTISVQASTRPNLPEFNDNESSGKASEFGSPNAPILSTPSEQFTTELYEIELRGQRFVCIEMGGEQRLCLAQISSTLLKEYTYNEIHNRRVALGIVCVQCSPAQLEALRESGAMPPSSRRCGTITLREAERLIKSFLDEPEHPKLPDNYVFDVVHHCGWGCYGQFVPARYNSSRAKCVRCNACQTYFSPNKFIFHSHPPQSPQALDSAKYRHPDAANFNAWRRHLFLSQHSAELNLVHAWEDVKAMFNGGNRKRSLQTSNGDDNLNDGCLTQDSLASFQISILRNDIRQSVPSSEKKNCVDFVKHEYVSKVFGPKNCRNKNPRSAVGIDNQAQLVQEGFMFPRKQSRQDINQITSDIQTAVHSTSTPLPMVCYDDFQTNPPSQPCNGLFRGTSGNKTSLFSGQFSSPRESSHQFEMWSSLLENQPPKRHFLPHSDKGWVTLSPTGREESRKVQKSEDRHSCGDIVDSEYPWTMNFALRFVDSLRKTLSVTDEPRNFCDPTNEQTSRQILEFSEAHCNHRIGERKPIAPASNNQDASHRSSVASVRGTLVEPAPWQYPSPHINMALTTNNTLMSHRLSRGLIRRVALFAAYSRADERKSD</sequence>
<dbReference type="EMBL" id="KL596620">
    <property type="protein sequence ID" value="KER34091.1"/>
    <property type="molecule type" value="Genomic_DNA"/>
</dbReference>
<dbReference type="AlphaFoldDB" id="A0A075A402"/>
<evidence type="ECO:0000259" key="3">
    <source>
        <dbReference type="SMART" id="SM01046"/>
    </source>
</evidence>
<keyword evidence="5" id="KW-1185">Reference proteome</keyword>
<organism evidence="4 5">
    <name type="scientific">Opisthorchis viverrini</name>
    <name type="common">Southeast Asian liver fluke</name>
    <dbReference type="NCBI Taxonomy" id="6198"/>
    <lineage>
        <taxon>Eukaryota</taxon>
        <taxon>Metazoa</taxon>
        <taxon>Spiralia</taxon>
        <taxon>Lophotrochozoa</taxon>
        <taxon>Platyhelminthes</taxon>
        <taxon>Trematoda</taxon>
        <taxon>Digenea</taxon>
        <taxon>Opisthorchiida</taxon>
        <taxon>Opisthorchiata</taxon>
        <taxon>Opisthorchiidae</taxon>
        <taxon>Opisthorchis</taxon>
    </lineage>
</organism>
<feature type="region of interest" description="Disordered" evidence="2">
    <location>
        <begin position="455"/>
        <end position="481"/>
    </location>
</feature>
<dbReference type="InterPro" id="IPR010919">
    <property type="entry name" value="SAND-like_dom_sf"/>
</dbReference>
<dbReference type="InterPro" id="IPR037000">
    <property type="entry name" value="Ski_DNA-bd_sf"/>
</dbReference>
<dbReference type="Pfam" id="PF08782">
    <property type="entry name" value="c-SKI_SMAD_bind"/>
    <property type="match status" value="1"/>
</dbReference>
<dbReference type="GO" id="GO:0005737">
    <property type="term" value="C:cytoplasm"/>
    <property type="evidence" value="ECO:0007669"/>
    <property type="project" value="TreeGrafter"/>
</dbReference>
<dbReference type="STRING" id="6198.A0A075A402"/>
<dbReference type="SUPFAM" id="SSF63763">
    <property type="entry name" value="SAND domain-like"/>
    <property type="match status" value="1"/>
</dbReference>
<dbReference type="PANTHER" id="PTHR10005:SF26">
    <property type="entry name" value="CORL"/>
    <property type="match status" value="1"/>
</dbReference>
<name>A0A075A402_OPIVI</name>
<dbReference type="Proteomes" id="UP000054324">
    <property type="component" value="Unassembled WGS sequence"/>
</dbReference>
<evidence type="ECO:0000256" key="1">
    <source>
        <dbReference type="ARBA" id="ARBA00009513"/>
    </source>
</evidence>
<reference evidence="4 5" key="1">
    <citation type="submission" date="2013-11" db="EMBL/GenBank/DDBJ databases">
        <title>Opisthorchis viverrini - life in the bile duct.</title>
        <authorList>
            <person name="Young N.D."/>
            <person name="Nagarajan N."/>
            <person name="Lin S.J."/>
            <person name="Korhonen P.K."/>
            <person name="Jex A.R."/>
            <person name="Hall R.S."/>
            <person name="Safavi-Hemami H."/>
            <person name="Kaewkong W."/>
            <person name="Bertrand D."/>
            <person name="Gao S."/>
            <person name="Seet Q."/>
            <person name="Wongkham S."/>
            <person name="Teh B.T."/>
            <person name="Wongkham C."/>
            <person name="Intapan P.M."/>
            <person name="Maleewong W."/>
            <person name="Yang X."/>
            <person name="Hu M."/>
            <person name="Wang Z."/>
            <person name="Hofmann A."/>
            <person name="Sternberg P.W."/>
            <person name="Tan P."/>
            <person name="Wang J."/>
            <person name="Gasser R.B."/>
        </authorList>
    </citation>
    <scope>NUCLEOTIDE SEQUENCE [LARGE SCALE GENOMIC DNA]</scope>
</reference>
<dbReference type="RefSeq" id="XP_009162235.1">
    <property type="nucleotide sequence ID" value="XM_009163971.1"/>
</dbReference>
<dbReference type="InterPro" id="IPR009061">
    <property type="entry name" value="DNA-bd_dom_put_sf"/>
</dbReference>
<dbReference type="OrthoDB" id="3938623at2759"/>
<dbReference type="GO" id="GO:0005634">
    <property type="term" value="C:nucleus"/>
    <property type="evidence" value="ECO:0007669"/>
    <property type="project" value="TreeGrafter"/>
</dbReference>